<dbReference type="OMA" id="YLDPFHP"/>
<dbReference type="GO" id="GO:0006412">
    <property type="term" value="P:translation"/>
    <property type="evidence" value="ECO:0007669"/>
    <property type="project" value="InterPro"/>
</dbReference>
<dbReference type="InterPro" id="IPR018261">
    <property type="entry name" value="Ribosomal_bL27_CS"/>
</dbReference>
<dbReference type="SUPFAM" id="SSF110324">
    <property type="entry name" value="Ribosomal L27 protein-like"/>
    <property type="match status" value="1"/>
</dbReference>
<evidence type="ECO:0000256" key="2">
    <source>
        <dbReference type="ARBA" id="ARBA00010797"/>
    </source>
</evidence>
<dbReference type="InterPro" id="IPR041244">
    <property type="entry name" value="Ribosomal_bL27m_C"/>
</dbReference>
<name>G8JN78_ERECY</name>
<keyword evidence="3" id="KW-0809">Transit peptide</keyword>
<dbReference type="InParanoid" id="G8JN78"/>
<dbReference type="GO" id="GO:0003735">
    <property type="term" value="F:structural constituent of ribosome"/>
    <property type="evidence" value="ECO:0007669"/>
    <property type="project" value="EnsemblFungi"/>
</dbReference>
<evidence type="ECO:0000313" key="11">
    <source>
        <dbReference type="Proteomes" id="UP000006790"/>
    </source>
</evidence>
<evidence type="ECO:0000313" key="10">
    <source>
        <dbReference type="EMBL" id="AET37542.1"/>
    </source>
</evidence>
<evidence type="ECO:0000256" key="1">
    <source>
        <dbReference type="ARBA" id="ARBA00004173"/>
    </source>
</evidence>
<dbReference type="AlphaFoldDB" id="G8JN78"/>
<dbReference type="GeneID" id="11469673"/>
<dbReference type="PANTHER" id="PTHR15893:SF0">
    <property type="entry name" value="LARGE RIBOSOMAL SUBUNIT PROTEIN BL27M"/>
    <property type="match status" value="1"/>
</dbReference>
<accession>G8JN78</accession>
<dbReference type="NCBIfam" id="TIGR00062">
    <property type="entry name" value="L27"/>
    <property type="match status" value="1"/>
</dbReference>
<reference evidence="11" key="1">
    <citation type="journal article" date="2012" name="G3 (Bethesda)">
        <title>Pichia sorbitophila, an interspecies yeast hybrid reveals early steps of genome resolution following polyploidization.</title>
        <authorList>
            <person name="Leh Louis V."/>
            <person name="Despons L."/>
            <person name="Friedrich A."/>
            <person name="Martin T."/>
            <person name="Durrens P."/>
            <person name="Casaregola S."/>
            <person name="Neuveglise C."/>
            <person name="Fairhead C."/>
            <person name="Marck C."/>
            <person name="Cruz J.A."/>
            <person name="Straub M.L."/>
            <person name="Kugler V."/>
            <person name="Sacerdot C."/>
            <person name="Uzunov Z."/>
            <person name="Thierry A."/>
            <person name="Weiss S."/>
            <person name="Bleykasten C."/>
            <person name="De Montigny J."/>
            <person name="Jacques N."/>
            <person name="Jung P."/>
            <person name="Lemaire M."/>
            <person name="Mallet S."/>
            <person name="Morel G."/>
            <person name="Richard G.F."/>
            <person name="Sarkar A."/>
            <person name="Savel G."/>
            <person name="Schacherer J."/>
            <person name="Seret M.L."/>
            <person name="Talla E."/>
            <person name="Samson G."/>
            <person name="Jubin C."/>
            <person name="Poulain J."/>
            <person name="Vacherie B."/>
            <person name="Barbe V."/>
            <person name="Pelletier E."/>
            <person name="Sherman D.J."/>
            <person name="Westhof E."/>
            <person name="Weissenbach J."/>
            <person name="Baret P.V."/>
            <person name="Wincker P."/>
            <person name="Gaillardin C."/>
            <person name="Dujon B."/>
            <person name="Souciet J.L."/>
        </authorList>
    </citation>
    <scope>NUCLEOTIDE SEQUENCE [LARGE SCALE GENOMIC DNA]</scope>
    <source>
        <strain evidence="11">CBS 270.75 / DBVPG 7215 / KCTC 17166 / NRRL Y-17582</strain>
    </source>
</reference>
<evidence type="ECO:0000256" key="3">
    <source>
        <dbReference type="ARBA" id="ARBA00022946"/>
    </source>
</evidence>
<dbReference type="Gene3D" id="2.40.50.100">
    <property type="match status" value="1"/>
</dbReference>
<dbReference type="eggNOG" id="KOG4600">
    <property type="taxonomic scope" value="Eukaryota"/>
</dbReference>
<gene>
    <name evidence="10" type="ordered locus">Ecym_1304</name>
</gene>
<dbReference type="GO" id="GO:0005762">
    <property type="term" value="C:mitochondrial large ribosomal subunit"/>
    <property type="evidence" value="ECO:0007669"/>
    <property type="project" value="EnsemblFungi"/>
</dbReference>
<dbReference type="Pfam" id="PF18471">
    <property type="entry name" value="Ribosomal_L27_C"/>
    <property type="match status" value="1"/>
</dbReference>
<dbReference type="EMBL" id="CP002497">
    <property type="protein sequence ID" value="AET37542.1"/>
    <property type="molecule type" value="Genomic_DNA"/>
</dbReference>
<sequence length="360" mass="41597">MSLWKHIIEWRGGLGPAVLVQVRTATKRAAGSRTSMKDSAGRRLGPKKYEGEEVRPGQIIMRQRGTKFFPGENVGIGKDHTIFAVEPGFVRYYWDPFHPGRKFIGVALTSDLRLPTPHFEPRVRRFGRRLIEDEEAARKEEEALPRKTYLLRDGILEKQAEREQQREKLKESYKSILTDELKLDLKDGALEFATQYLVRVRNCLKNGFGVDDAQFNALYYLQNELKFEDAPVEKLKLLKQTTDELNKSTSFDNKLQLTRYISDAEKQAWKSKLYKDFRSMEIATKEDKQRVLEGLSDASKYLSLSEEVRIRRKLFKPVLSEDKAVVDKPGKGRSVIKRYNYERGGVDVVVRSKDAFLSNL</sequence>
<dbReference type="STRING" id="931890.G8JN78"/>
<dbReference type="InterPro" id="IPR001684">
    <property type="entry name" value="Ribosomal_bL27"/>
</dbReference>
<comment type="subcellular location">
    <subcellularLocation>
        <location evidence="1">Mitochondrion</location>
    </subcellularLocation>
</comment>
<keyword evidence="11" id="KW-1185">Reference proteome</keyword>
<evidence type="ECO:0000256" key="6">
    <source>
        <dbReference type="ARBA" id="ARBA00023274"/>
    </source>
</evidence>
<dbReference type="OrthoDB" id="1867012at2759"/>
<dbReference type="PRINTS" id="PR00063">
    <property type="entry name" value="RIBOSOMALL27"/>
</dbReference>
<evidence type="ECO:0000256" key="5">
    <source>
        <dbReference type="ARBA" id="ARBA00023128"/>
    </source>
</evidence>
<dbReference type="FunCoup" id="G8JN78">
    <property type="interactions" value="299"/>
</dbReference>
<keyword evidence="5" id="KW-0496">Mitochondrion</keyword>
<dbReference type="PROSITE" id="PS00831">
    <property type="entry name" value="RIBOSOMAL_L27"/>
    <property type="match status" value="1"/>
</dbReference>
<comment type="similarity">
    <text evidence="2">Belongs to the bacterial ribosomal protein bL27 family.</text>
</comment>
<proteinExistence type="inferred from homology"/>
<organism evidence="10 11">
    <name type="scientific">Eremothecium cymbalariae (strain CBS 270.75 / DBVPG 7215 / KCTC 17166 / NRRL Y-17582)</name>
    <name type="common">Yeast</name>
    <dbReference type="NCBI Taxonomy" id="931890"/>
    <lineage>
        <taxon>Eukaryota</taxon>
        <taxon>Fungi</taxon>
        <taxon>Dikarya</taxon>
        <taxon>Ascomycota</taxon>
        <taxon>Saccharomycotina</taxon>
        <taxon>Saccharomycetes</taxon>
        <taxon>Saccharomycetales</taxon>
        <taxon>Saccharomycetaceae</taxon>
        <taxon>Eremothecium</taxon>
    </lineage>
</organism>
<dbReference type="FunFam" id="2.40.50.100:FF:000042">
    <property type="entry name" value="50S ribosomal protein L27"/>
    <property type="match status" value="1"/>
</dbReference>
<dbReference type="Pfam" id="PF01016">
    <property type="entry name" value="Ribosomal_L27"/>
    <property type="match status" value="1"/>
</dbReference>
<dbReference type="PANTHER" id="PTHR15893">
    <property type="entry name" value="RIBOSOMAL PROTEIN L27"/>
    <property type="match status" value="1"/>
</dbReference>
<dbReference type="HOGENOM" id="CLU_063752_0_0_1"/>
<evidence type="ECO:0000256" key="4">
    <source>
        <dbReference type="ARBA" id="ARBA00022980"/>
    </source>
</evidence>
<evidence type="ECO:0000259" key="9">
    <source>
        <dbReference type="Pfam" id="PF18471"/>
    </source>
</evidence>
<evidence type="ECO:0000256" key="7">
    <source>
        <dbReference type="ARBA" id="ARBA00035267"/>
    </source>
</evidence>
<dbReference type="RefSeq" id="XP_003644359.1">
    <property type="nucleotide sequence ID" value="XM_003644311.1"/>
</dbReference>
<feature type="domain" description="Large ribosomal subunit protein bL27m C-terminal" evidence="9">
    <location>
        <begin position="132"/>
        <end position="360"/>
    </location>
</feature>
<dbReference type="Proteomes" id="UP000006790">
    <property type="component" value="Chromosome 1"/>
</dbReference>
<protein>
    <recommendedName>
        <fullName evidence="7">Large ribosomal subunit protein bL27m</fullName>
    </recommendedName>
    <alternativeName>
        <fullName evidence="8">54S ribosomal protein L2, mitochondrial</fullName>
    </alternativeName>
</protein>
<dbReference type="GO" id="GO:0033617">
    <property type="term" value="P:mitochondrial respiratory chain complex IV assembly"/>
    <property type="evidence" value="ECO:0007669"/>
    <property type="project" value="EnsemblFungi"/>
</dbReference>
<keyword evidence="6" id="KW-0687">Ribonucleoprotein</keyword>
<evidence type="ECO:0000256" key="8">
    <source>
        <dbReference type="ARBA" id="ARBA00035465"/>
    </source>
</evidence>
<keyword evidence="4" id="KW-0689">Ribosomal protein</keyword>
<dbReference type="KEGG" id="erc:Ecym_1304"/>